<organism evidence="5">
    <name type="scientific">mine drainage metagenome</name>
    <dbReference type="NCBI Taxonomy" id="410659"/>
    <lineage>
        <taxon>unclassified sequences</taxon>
        <taxon>metagenomes</taxon>
        <taxon>ecological metagenomes</taxon>
    </lineage>
</organism>
<dbReference type="SMART" id="SM00062">
    <property type="entry name" value="PBPb"/>
    <property type="match status" value="1"/>
</dbReference>
<name>A0A1J5RYZ8_9ZZZZ</name>
<reference evidence="5" key="1">
    <citation type="submission" date="2016-10" db="EMBL/GenBank/DDBJ databases">
        <title>Sequence of Gallionella enrichment culture.</title>
        <authorList>
            <person name="Poehlein A."/>
            <person name="Muehling M."/>
            <person name="Daniel R."/>
        </authorList>
    </citation>
    <scope>NUCLEOTIDE SEQUENCE</scope>
</reference>
<dbReference type="Pfam" id="PF00497">
    <property type="entry name" value="SBP_bac_3"/>
    <property type="match status" value="1"/>
</dbReference>
<dbReference type="Pfam" id="PF01464">
    <property type="entry name" value="SLT"/>
    <property type="match status" value="1"/>
</dbReference>
<dbReference type="InterPro" id="IPR001638">
    <property type="entry name" value="Solute-binding_3/MltF_N"/>
</dbReference>
<keyword evidence="3" id="KW-0472">Membrane</keyword>
<protein>
    <submittedName>
        <fullName evidence="5">Membrane-bound lytic murein transglycosylase F</fullName>
        <ecNumber evidence="5">4.2.2.-</ecNumber>
    </submittedName>
</protein>
<evidence type="ECO:0000259" key="4">
    <source>
        <dbReference type="SMART" id="SM00062"/>
    </source>
</evidence>
<dbReference type="Gene3D" id="1.10.530.10">
    <property type="match status" value="1"/>
</dbReference>
<evidence type="ECO:0000313" key="5">
    <source>
        <dbReference type="EMBL" id="OIQ97284.1"/>
    </source>
</evidence>
<dbReference type="SUPFAM" id="SSF53955">
    <property type="entry name" value="Lysozyme-like"/>
    <property type="match status" value="1"/>
</dbReference>
<dbReference type="GO" id="GO:0009279">
    <property type="term" value="C:cell outer membrane"/>
    <property type="evidence" value="ECO:0007669"/>
    <property type="project" value="UniProtKB-SubCell"/>
</dbReference>
<dbReference type="GO" id="GO:0008933">
    <property type="term" value="F:peptidoglycan lytic transglycosylase activity"/>
    <property type="evidence" value="ECO:0007669"/>
    <property type="project" value="InterPro"/>
</dbReference>
<dbReference type="Gene3D" id="3.40.190.10">
    <property type="entry name" value="Periplasmic binding protein-like II"/>
    <property type="match status" value="2"/>
</dbReference>
<evidence type="ECO:0000256" key="2">
    <source>
        <dbReference type="ARBA" id="ARBA00022729"/>
    </source>
</evidence>
<dbReference type="InterPro" id="IPR000189">
    <property type="entry name" value="Transglyc_AS"/>
</dbReference>
<dbReference type="InterPro" id="IPR023346">
    <property type="entry name" value="Lysozyme-like_dom_sf"/>
</dbReference>
<dbReference type="PANTHER" id="PTHR35936:SF32">
    <property type="entry name" value="MEMBRANE-BOUND LYTIC MUREIN TRANSGLYCOSYLASE F"/>
    <property type="match status" value="1"/>
</dbReference>
<dbReference type="CDD" id="cd13403">
    <property type="entry name" value="MLTF-like"/>
    <property type="match status" value="1"/>
</dbReference>
<dbReference type="PANTHER" id="PTHR35936">
    <property type="entry name" value="MEMBRANE-BOUND LYTIC MUREIN TRANSGLYCOSYLASE F"/>
    <property type="match status" value="1"/>
</dbReference>
<dbReference type="SUPFAM" id="SSF53850">
    <property type="entry name" value="Periplasmic binding protein-like II"/>
    <property type="match status" value="1"/>
</dbReference>
<dbReference type="AlphaFoldDB" id="A0A1J5RYZ8"/>
<keyword evidence="5" id="KW-0456">Lyase</keyword>
<dbReference type="NCBIfam" id="NF008112">
    <property type="entry name" value="PRK10859.1"/>
    <property type="match status" value="1"/>
</dbReference>
<sequence>MRRLCSLLALAAALAGCSARLDPPEQRGELVVAVRDTPGYYQEEENSSNGVEHDLAALFGHELGVKTRFVVSRDHAELLQLLRRGKVHFAAVSVASDAAAENSKDDLRYTAPLRVADQLLVQNTDSIPLDEPGDIEGKTIEVLAGSPQEAALSAMDGGRPPFKLVTQTGISEVDLLERVSQHQSELAATDASHFAIAQNYFPNLQVAQRLPGSVSFVWAFAQDADPALFHKAQAFIERIREDGTLARISDRYFGHIRRINRIGISDFLERIATLLPHYRHDFQAAQEVTGIDWRLLAALAYQESGWDPLATSFTGVRGMMMLTEDTADRMHVGNRLDPKQSIAAGAKYLADLIDELPAKVKQPDRTWLALAAYNLGQGHMNGARAIAVGLKRDPDSWYEMKKVLPLMARQKYYQHLKSGRARGGEAVIMVENVRSFYDILTRFEPSYQPADFAAPMTAIPPM</sequence>
<accession>A0A1J5RYZ8</accession>
<dbReference type="CDD" id="cd01009">
    <property type="entry name" value="PBP2_YfhD_N"/>
    <property type="match status" value="1"/>
</dbReference>
<evidence type="ECO:0000256" key="3">
    <source>
        <dbReference type="ARBA" id="ARBA00023237"/>
    </source>
</evidence>
<keyword evidence="3" id="KW-0998">Cell outer membrane</keyword>
<dbReference type="InterPro" id="IPR008258">
    <property type="entry name" value="Transglycosylase_SLT_dom_1"/>
</dbReference>
<comment type="subcellular location">
    <subcellularLocation>
        <location evidence="1">Cell outer membrane</location>
        <topology evidence="1">Peripheral membrane protein</topology>
    </subcellularLocation>
</comment>
<proteinExistence type="predicted"/>
<keyword evidence="2" id="KW-0732">Signal</keyword>
<dbReference type="GO" id="GO:0000270">
    <property type="term" value="P:peptidoglycan metabolic process"/>
    <property type="evidence" value="ECO:0007669"/>
    <property type="project" value="InterPro"/>
</dbReference>
<dbReference type="PROSITE" id="PS00922">
    <property type="entry name" value="TRANSGLYCOSYLASE"/>
    <property type="match status" value="1"/>
</dbReference>
<dbReference type="EC" id="4.2.2.-" evidence="5"/>
<dbReference type="PROSITE" id="PS51257">
    <property type="entry name" value="PROKAR_LIPOPROTEIN"/>
    <property type="match status" value="1"/>
</dbReference>
<evidence type="ECO:0000256" key="1">
    <source>
        <dbReference type="ARBA" id="ARBA00004339"/>
    </source>
</evidence>
<comment type="caution">
    <text evidence="5">The sequence shown here is derived from an EMBL/GenBank/DDBJ whole genome shotgun (WGS) entry which is preliminary data.</text>
</comment>
<feature type="domain" description="Solute-binding protein family 3/N-terminal" evidence="4">
    <location>
        <begin position="29"/>
        <end position="256"/>
    </location>
</feature>
<dbReference type="EMBL" id="MLJW01000135">
    <property type="protein sequence ID" value="OIQ97284.1"/>
    <property type="molecule type" value="Genomic_DNA"/>
</dbReference>
<gene>
    <name evidence="5" type="primary">mltF_5</name>
    <name evidence="5" type="ORF">GALL_206840</name>
</gene>